<dbReference type="PANTHER" id="PTHR33653">
    <property type="entry name" value="RIBONUCLEASE VAPC2"/>
    <property type="match status" value="1"/>
</dbReference>
<accession>A0ABU5S977</accession>
<evidence type="ECO:0000256" key="7">
    <source>
        <dbReference type="ARBA" id="ARBA00038093"/>
    </source>
</evidence>
<evidence type="ECO:0000256" key="2">
    <source>
        <dbReference type="ARBA" id="ARBA00022649"/>
    </source>
</evidence>
<dbReference type="SUPFAM" id="SSF88723">
    <property type="entry name" value="PIN domain-like"/>
    <property type="match status" value="1"/>
</dbReference>
<protein>
    <submittedName>
        <fullName evidence="9">Type II toxin-antitoxin system VapC family toxin</fullName>
    </submittedName>
</protein>
<keyword evidence="10" id="KW-1185">Reference proteome</keyword>
<proteinExistence type="inferred from homology"/>
<dbReference type="PANTHER" id="PTHR33653:SF1">
    <property type="entry name" value="RIBONUCLEASE VAPC2"/>
    <property type="match status" value="1"/>
</dbReference>
<comment type="caution">
    <text evidence="9">The sequence shown here is derived from an EMBL/GenBank/DDBJ whole genome shotgun (WGS) entry which is preliminary data.</text>
</comment>
<dbReference type="RefSeq" id="WP_323698452.1">
    <property type="nucleotide sequence ID" value="NZ_JAYGIL010000029.1"/>
</dbReference>
<gene>
    <name evidence="9" type="ORF">VB776_18990</name>
</gene>
<organism evidence="9 10">
    <name type="scientific">Arcicella gelida</name>
    <dbReference type="NCBI Taxonomy" id="2984195"/>
    <lineage>
        <taxon>Bacteria</taxon>
        <taxon>Pseudomonadati</taxon>
        <taxon>Bacteroidota</taxon>
        <taxon>Cytophagia</taxon>
        <taxon>Cytophagales</taxon>
        <taxon>Flectobacillaceae</taxon>
        <taxon>Arcicella</taxon>
    </lineage>
</organism>
<comment type="similarity">
    <text evidence="7">Belongs to the PINc/VapC protein family.</text>
</comment>
<keyword evidence="3" id="KW-0540">Nuclease</keyword>
<keyword evidence="4" id="KW-0479">Metal-binding</keyword>
<dbReference type="Pfam" id="PF01850">
    <property type="entry name" value="PIN"/>
    <property type="match status" value="1"/>
</dbReference>
<evidence type="ECO:0000259" key="8">
    <source>
        <dbReference type="Pfam" id="PF01850"/>
    </source>
</evidence>
<dbReference type="InterPro" id="IPR002716">
    <property type="entry name" value="PIN_dom"/>
</dbReference>
<sequence length="122" mass="14200">MKIFDSNIIIYSSQIEFQFLRPIINQSESYVSEISRLEVLGYHQINLIDKRYFQSLFSLLNIIPIDKNVVELAIDLRQKKKMSVGDSIIASTALLYGYELYTRNVNDFSWIENLTVVNPFAN</sequence>
<evidence type="ECO:0000256" key="1">
    <source>
        <dbReference type="ARBA" id="ARBA00001946"/>
    </source>
</evidence>
<dbReference type="EMBL" id="JAYGIL010000029">
    <property type="protein sequence ID" value="MEA5405028.1"/>
    <property type="molecule type" value="Genomic_DNA"/>
</dbReference>
<evidence type="ECO:0000256" key="5">
    <source>
        <dbReference type="ARBA" id="ARBA00022801"/>
    </source>
</evidence>
<comment type="cofactor">
    <cofactor evidence="1">
        <name>Mg(2+)</name>
        <dbReference type="ChEBI" id="CHEBI:18420"/>
    </cofactor>
</comment>
<dbReference type="InterPro" id="IPR050556">
    <property type="entry name" value="Type_II_TA_system_RNase"/>
</dbReference>
<evidence type="ECO:0000256" key="6">
    <source>
        <dbReference type="ARBA" id="ARBA00022842"/>
    </source>
</evidence>
<dbReference type="InterPro" id="IPR029060">
    <property type="entry name" value="PIN-like_dom_sf"/>
</dbReference>
<name>A0ABU5S977_9BACT</name>
<feature type="domain" description="PIN" evidence="8">
    <location>
        <begin position="3"/>
        <end position="104"/>
    </location>
</feature>
<keyword evidence="6" id="KW-0460">Magnesium</keyword>
<evidence type="ECO:0000313" key="9">
    <source>
        <dbReference type="EMBL" id="MEA5405028.1"/>
    </source>
</evidence>
<evidence type="ECO:0000256" key="3">
    <source>
        <dbReference type="ARBA" id="ARBA00022722"/>
    </source>
</evidence>
<keyword evidence="5" id="KW-0378">Hydrolase</keyword>
<dbReference type="Gene3D" id="3.40.50.1010">
    <property type="entry name" value="5'-nuclease"/>
    <property type="match status" value="1"/>
</dbReference>
<dbReference type="CDD" id="cd18738">
    <property type="entry name" value="PIN_VapC4-5_FitB-like"/>
    <property type="match status" value="1"/>
</dbReference>
<evidence type="ECO:0000313" key="10">
    <source>
        <dbReference type="Proteomes" id="UP001303899"/>
    </source>
</evidence>
<reference evidence="9 10" key="1">
    <citation type="submission" date="2023-12" db="EMBL/GenBank/DDBJ databases">
        <title>Novel species of the genus Arcicella isolated from rivers.</title>
        <authorList>
            <person name="Lu H."/>
        </authorList>
    </citation>
    <scope>NUCLEOTIDE SEQUENCE [LARGE SCALE GENOMIC DNA]</scope>
    <source>
        <strain evidence="9 10">DC2W</strain>
    </source>
</reference>
<evidence type="ECO:0000256" key="4">
    <source>
        <dbReference type="ARBA" id="ARBA00022723"/>
    </source>
</evidence>
<keyword evidence="2" id="KW-1277">Toxin-antitoxin system</keyword>
<dbReference type="Proteomes" id="UP001303899">
    <property type="component" value="Unassembled WGS sequence"/>
</dbReference>